<reference evidence="2 3" key="1">
    <citation type="submission" date="2015-02" db="EMBL/GenBank/DDBJ databases">
        <title>Single-cell genomics of uncultivated deep-branching MTB reveals a conserved set of magnetosome genes.</title>
        <authorList>
            <person name="Kolinko S."/>
            <person name="Richter M."/>
            <person name="Glockner F.O."/>
            <person name="Brachmann A."/>
            <person name="Schuler D."/>
        </authorList>
    </citation>
    <scope>NUCLEOTIDE SEQUENCE [LARGE SCALE GENOMIC DNA]</scope>
    <source>
        <strain evidence="2">TM-1</strain>
    </source>
</reference>
<evidence type="ECO:0000313" key="3">
    <source>
        <dbReference type="Proteomes" id="UP000033423"/>
    </source>
</evidence>
<evidence type="ECO:0000259" key="1">
    <source>
        <dbReference type="Pfam" id="PF13676"/>
    </source>
</evidence>
<comment type="caution">
    <text evidence="2">The sequence shown here is derived from an EMBL/GenBank/DDBJ whole genome shotgun (WGS) entry which is preliminary data.</text>
</comment>
<dbReference type="SUPFAM" id="SSF52200">
    <property type="entry name" value="Toll/Interleukin receptor TIR domain"/>
    <property type="match status" value="1"/>
</dbReference>
<accession>A0A0F3GV88</accession>
<dbReference type="Proteomes" id="UP000033423">
    <property type="component" value="Unassembled WGS sequence"/>
</dbReference>
<dbReference type="Gene3D" id="3.40.50.10140">
    <property type="entry name" value="Toll/interleukin-1 receptor homology (TIR) domain"/>
    <property type="match status" value="1"/>
</dbReference>
<gene>
    <name evidence="2" type="ORF">MBAV_003203</name>
</gene>
<protein>
    <submittedName>
        <fullName evidence="2">TiR protein</fullName>
    </submittedName>
</protein>
<evidence type="ECO:0000313" key="2">
    <source>
        <dbReference type="EMBL" id="KJU84603.1"/>
    </source>
</evidence>
<dbReference type="GO" id="GO:0007165">
    <property type="term" value="P:signal transduction"/>
    <property type="evidence" value="ECO:0007669"/>
    <property type="project" value="InterPro"/>
</dbReference>
<sequence>MAKYKNIVFISHSGADTWVARQIADKVTSCGAQPFLDEADVDVGTEFEEEIRNMLGKASEFLVLFTPWAFERPYIWVEIGVSWYRRIPIVVLLYGLTKEEFLSNPKTPSFLKRRDMISINNIDKYLDQLQQRISNVKRKDKK</sequence>
<dbReference type="EMBL" id="LACI01001373">
    <property type="protein sequence ID" value="KJU84603.1"/>
    <property type="molecule type" value="Genomic_DNA"/>
</dbReference>
<proteinExistence type="predicted"/>
<dbReference type="AlphaFoldDB" id="A0A0F3GV88"/>
<name>A0A0F3GV88_9BACT</name>
<keyword evidence="3" id="KW-1185">Reference proteome</keyword>
<dbReference type="InterPro" id="IPR000157">
    <property type="entry name" value="TIR_dom"/>
</dbReference>
<dbReference type="InterPro" id="IPR035897">
    <property type="entry name" value="Toll_tir_struct_dom_sf"/>
</dbReference>
<dbReference type="Pfam" id="PF13676">
    <property type="entry name" value="TIR_2"/>
    <property type="match status" value="1"/>
</dbReference>
<organism evidence="2 3">
    <name type="scientific">Candidatus Magnetobacterium bavaricum</name>
    <dbReference type="NCBI Taxonomy" id="29290"/>
    <lineage>
        <taxon>Bacteria</taxon>
        <taxon>Pseudomonadati</taxon>
        <taxon>Nitrospirota</taxon>
        <taxon>Thermodesulfovibrionia</taxon>
        <taxon>Thermodesulfovibrionales</taxon>
        <taxon>Candidatus Magnetobacteriaceae</taxon>
        <taxon>Candidatus Magnetobacterium</taxon>
    </lineage>
</organism>
<feature type="domain" description="TIR" evidence="1">
    <location>
        <begin position="8"/>
        <end position="120"/>
    </location>
</feature>